<dbReference type="Proteomes" id="UP000324022">
    <property type="component" value="Unassembled WGS sequence"/>
</dbReference>
<feature type="compositionally biased region" description="Low complexity" evidence="1">
    <location>
        <begin position="141"/>
        <end position="153"/>
    </location>
</feature>
<feature type="compositionally biased region" description="Low complexity" evidence="1">
    <location>
        <begin position="668"/>
        <end position="679"/>
    </location>
</feature>
<evidence type="ECO:0000313" key="3">
    <source>
        <dbReference type="Proteomes" id="UP000324022"/>
    </source>
</evidence>
<feature type="region of interest" description="Disordered" evidence="1">
    <location>
        <begin position="722"/>
        <end position="798"/>
    </location>
</feature>
<proteinExistence type="predicted"/>
<dbReference type="AlphaFoldDB" id="A0A5C3EM89"/>
<feature type="compositionally biased region" description="Low complexity" evidence="1">
    <location>
        <begin position="777"/>
        <end position="790"/>
    </location>
</feature>
<dbReference type="EMBL" id="OOIN01000039">
    <property type="protein sequence ID" value="SPO31628.1"/>
    <property type="molecule type" value="Genomic_DNA"/>
</dbReference>
<feature type="compositionally biased region" description="Polar residues" evidence="1">
    <location>
        <begin position="750"/>
        <end position="768"/>
    </location>
</feature>
<feature type="compositionally biased region" description="Low complexity" evidence="1">
    <location>
        <begin position="273"/>
        <end position="291"/>
    </location>
</feature>
<feature type="compositionally biased region" description="Polar residues" evidence="1">
    <location>
        <begin position="730"/>
        <end position="739"/>
    </location>
</feature>
<evidence type="ECO:0000256" key="1">
    <source>
        <dbReference type="SAM" id="MobiDB-lite"/>
    </source>
</evidence>
<feature type="compositionally biased region" description="Polar residues" evidence="1">
    <location>
        <begin position="642"/>
        <end position="659"/>
    </location>
</feature>
<feature type="region of interest" description="Disordered" evidence="1">
    <location>
        <begin position="254"/>
        <end position="300"/>
    </location>
</feature>
<accession>A0A5C3EM89</accession>
<feature type="region of interest" description="Disordered" evidence="1">
    <location>
        <begin position="75"/>
        <end position="94"/>
    </location>
</feature>
<keyword evidence="3" id="KW-1185">Reference proteome</keyword>
<evidence type="ECO:0000313" key="2">
    <source>
        <dbReference type="EMBL" id="SPO31628.1"/>
    </source>
</evidence>
<organism evidence="2 3">
    <name type="scientific">Ustilago trichophora</name>
    <dbReference type="NCBI Taxonomy" id="86804"/>
    <lineage>
        <taxon>Eukaryota</taxon>
        <taxon>Fungi</taxon>
        <taxon>Dikarya</taxon>
        <taxon>Basidiomycota</taxon>
        <taxon>Ustilaginomycotina</taxon>
        <taxon>Ustilaginomycetes</taxon>
        <taxon>Ustilaginales</taxon>
        <taxon>Ustilaginaceae</taxon>
        <taxon>Ustilago</taxon>
    </lineage>
</organism>
<feature type="region of interest" description="Disordered" evidence="1">
    <location>
        <begin position="102"/>
        <end position="159"/>
    </location>
</feature>
<feature type="compositionally biased region" description="Acidic residues" evidence="1">
    <location>
        <begin position="110"/>
        <end position="120"/>
    </location>
</feature>
<feature type="compositionally biased region" description="Polar residues" evidence="1">
    <location>
        <begin position="10"/>
        <end position="19"/>
    </location>
</feature>
<reference evidence="2 3" key="1">
    <citation type="submission" date="2018-03" db="EMBL/GenBank/DDBJ databases">
        <authorList>
            <person name="Guldener U."/>
        </authorList>
    </citation>
    <scope>NUCLEOTIDE SEQUENCE [LARGE SCALE GENOMIC DNA]</scope>
    <source>
        <strain evidence="2 3">NBRC100155</strain>
    </source>
</reference>
<dbReference type="OrthoDB" id="2556086at2759"/>
<sequence>MPDLGHRSRPSTLAHSSITKLGPAQPSHSAAAHLADVHKHHVAPSSFARAAPLHQTTITPIDTTNLINHRSVASRSPFSTVTRPLHHHQHHAQDAVHCIKPLPSVPKDVDAEDGLDDDGSELVHHPRPSLNGDNYIESDISSASASSSTTSSSMETDWHESSIRNQVAKLHIQFTDVDLAQTEAPSVFGLRRRIVAAALDHVSQRREDAVEGGPSELRQFDERGLSEWLAIQTPSSQWKEKILRKKISFGKKQAKALAGQNSVHDPMPNGAASPSDSTGRSRASSTAGSISSHDKMLKRDKELAEREANFDLVVLSRFETAELKMMIYTEHRQGSWVVKGPAEPGSNVLEEPPLVYSPWDCQIDSRAIVERKKLRSFIELSDTTCAVRCSTCSSPHHQRLGQAYEAHRKNIINRHGDGVVGCKHCQGSGAVKATYVVCVTLRQSTFLPLTMPAKHRAGKHQNAFRAYLPKTTKAMSHVDLLRMRSLEAVRSCALRVGRAHHKEHDARLLMAKATLERRSCNSVAVINKGNGVFRTFDITDGGCVRGHAGAGLTEEESRIIESGELAYALSNLPVTAVVHPEGTYRFIDLELVDMSTSKHLSFMIEESRSPSIYTSGGSSTDDSYSPSAFSFFQRAAGHQQRIGGNSSRDSNTLRGNSSRDAPHHPRHPSYSSSSSSSHRMTGGDEPEILLPGSDSKSRWQLPPLNITPTSAASLSSCSPSSSLLSFTSARDSPTTSASGLSAPRKPWTRNGATPASPALTTSSLSGLSVASYDTAPGGASKGSTSSHSSGTIPGKTRV</sequence>
<feature type="region of interest" description="Disordered" evidence="1">
    <location>
        <begin position="635"/>
        <end position="704"/>
    </location>
</feature>
<protein>
    <submittedName>
        <fullName evidence="2">Uncharacterized protein</fullName>
    </submittedName>
</protein>
<name>A0A5C3EM89_9BASI</name>
<feature type="region of interest" description="Disordered" evidence="1">
    <location>
        <begin position="1"/>
        <end position="27"/>
    </location>
</feature>
<gene>
    <name evidence="2" type="ORF">UTRI_06341_B</name>
</gene>